<accession>A0A510JDI0</accession>
<dbReference type="KEGG" id="lgo:JCM16774_2239"/>
<dbReference type="OrthoDB" id="5678609at2"/>
<organism evidence="1 2">
    <name type="scientific">Pseudoleptotrichia goodfellowii</name>
    <dbReference type="NCBI Taxonomy" id="157692"/>
    <lineage>
        <taxon>Bacteria</taxon>
        <taxon>Fusobacteriati</taxon>
        <taxon>Fusobacteriota</taxon>
        <taxon>Fusobacteriia</taxon>
        <taxon>Fusobacteriales</taxon>
        <taxon>Leptotrichiaceae</taxon>
        <taxon>Pseudoleptotrichia</taxon>
    </lineage>
</organism>
<name>A0A510JDI0_9FUSO</name>
<evidence type="ECO:0008006" key="3">
    <source>
        <dbReference type="Google" id="ProtNLM"/>
    </source>
</evidence>
<dbReference type="Pfam" id="PF09612">
    <property type="entry name" value="HtrL_YibB"/>
    <property type="match status" value="1"/>
</dbReference>
<dbReference type="EMBL" id="AP019822">
    <property type="protein sequence ID" value="BBM37277.1"/>
    <property type="molecule type" value="Genomic_DNA"/>
</dbReference>
<reference evidence="1 2" key="1">
    <citation type="submission" date="2019-07" db="EMBL/GenBank/DDBJ databases">
        <title>Complete Genome Sequence of Leptotrichia goodfellowii Strain JCM 16774.</title>
        <authorList>
            <person name="Watanabe S."/>
            <person name="Cui L."/>
        </authorList>
    </citation>
    <scope>NUCLEOTIDE SEQUENCE [LARGE SCALE GENOMIC DNA]</scope>
    <source>
        <strain evidence="1 2">JCM16774</strain>
    </source>
</reference>
<gene>
    <name evidence="1" type="ORF">JCM16774_2239</name>
</gene>
<dbReference type="Proteomes" id="UP000321606">
    <property type="component" value="Chromosome"/>
</dbReference>
<sequence>MTESISIITAFFDIGRGELPQDKGYPIFTHRTTETYFEYFSNLAELENEMIVFTSEEYKDKILKIRKEKSTKIIIVNLKKKFRRQLEKIKKVLENEEFRKKINKDMLLNIEYWSPEYILVTNLKTFFVNYAIRKKLVSNNILSWIDFGYVRDIGTLNNVKNWYYPFDKDKIHFFTIKKNYPLKKIEDVYDIIFNNKVFIIGGAVAGGKEKWKELYKLQKQCQNELLKQNISDDDQGVYFMCLFKNRNLFKLNYLGKDNWFALFRKYDRTSKINLTEKLKDIFV</sequence>
<proteinExistence type="predicted"/>
<evidence type="ECO:0000313" key="2">
    <source>
        <dbReference type="Proteomes" id="UP000321606"/>
    </source>
</evidence>
<dbReference type="RefSeq" id="WP_026738335.1">
    <property type="nucleotide sequence ID" value="NZ_AP019822.1"/>
</dbReference>
<evidence type="ECO:0000313" key="1">
    <source>
        <dbReference type="EMBL" id="BBM37277.1"/>
    </source>
</evidence>
<protein>
    <recommendedName>
        <fullName evidence="3">Protein YibB</fullName>
    </recommendedName>
</protein>
<dbReference type="STRING" id="714315.GCA_000516535_02234"/>
<dbReference type="InterPro" id="IPR011735">
    <property type="entry name" value="WlaTC/HtrL_glycosyltransf"/>
</dbReference>
<dbReference type="AlphaFoldDB" id="A0A510JDI0"/>